<evidence type="ECO:0000313" key="1">
    <source>
        <dbReference type="EnsemblMetazoa" id="PPA40768.1"/>
    </source>
</evidence>
<reference evidence="2" key="1">
    <citation type="journal article" date="2008" name="Nat. Genet.">
        <title>The Pristionchus pacificus genome provides a unique perspective on nematode lifestyle and parasitism.</title>
        <authorList>
            <person name="Dieterich C."/>
            <person name="Clifton S.W."/>
            <person name="Schuster L.N."/>
            <person name="Chinwalla A."/>
            <person name="Delehaunty K."/>
            <person name="Dinkelacker I."/>
            <person name="Fulton L."/>
            <person name="Fulton R."/>
            <person name="Godfrey J."/>
            <person name="Minx P."/>
            <person name="Mitreva M."/>
            <person name="Roeseler W."/>
            <person name="Tian H."/>
            <person name="Witte H."/>
            <person name="Yang S.P."/>
            <person name="Wilson R.K."/>
            <person name="Sommer R.J."/>
        </authorList>
    </citation>
    <scope>NUCLEOTIDE SEQUENCE [LARGE SCALE GENOMIC DNA]</scope>
    <source>
        <strain evidence="2">PS312</strain>
    </source>
</reference>
<accession>A0A454XXV7</accession>
<gene>
    <name evidence="1" type="primary">WBGene00279137</name>
</gene>
<dbReference type="Gene3D" id="1.10.10.1940">
    <property type="match status" value="1"/>
</dbReference>
<dbReference type="InterPro" id="IPR003582">
    <property type="entry name" value="ShKT_dom"/>
</dbReference>
<evidence type="ECO:0000313" key="2">
    <source>
        <dbReference type="Proteomes" id="UP000005239"/>
    </source>
</evidence>
<dbReference type="Proteomes" id="UP000005239">
    <property type="component" value="Unassembled WGS sequence"/>
</dbReference>
<dbReference type="Pfam" id="PF01549">
    <property type="entry name" value="ShK"/>
    <property type="match status" value="1"/>
</dbReference>
<reference evidence="1" key="2">
    <citation type="submission" date="2022-06" db="UniProtKB">
        <authorList>
            <consortium name="EnsemblMetazoa"/>
        </authorList>
    </citation>
    <scope>IDENTIFICATION</scope>
    <source>
        <strain evidence="1">PS312</strain>
    </source>
</reference>
<dbReference type="AlphaFoldDB" id="A0A454XXV7"/>
<dbReference type="PANTHER" id="PTHR46707">
    <property type="entry name" value="PROTEIN CBG07468"/>
    <property type="match status" value="1"/>
</dbReference>
<name>A0A454XXV7_PRIPA</name>
<sequence length="120" mass="13085">MSYLLPALFLFAFVSTVNSQCTGLDDPACPSWAANGYCTNTGHPMEERKKYCGVYCGFCNLDGSQTAAGGGDTLEPCDDAYANCVTWNNDPTNNFCSRTDYSSSMKLLYCCKTCRPYVLG</sequence>
<proteinExistence type="predicted"/>
<keyword evidence="2" id="KW-1185">Reference proteome</keyword>
<dbReference type="OrthoDB" id="5867083at2759"/>
<dbReference type="EnsemblMetazoa" id="PPA40768.1">
    <property type="protein sequence ID" value="PPA40768.1"/>
    <property type="gene ID" value="WBGene00279137"/>
</dbReference>
<dbReference type="PANTHER" id="PTHR46707:SF1">
    <property type="entry name" value="COEXPRESSED WITH POLYCYSTINS-RELATED"/>
    <property type="match status" value="1"/>
</dbReference>
<protein>
    <submittedName>
        <fullName evidence="1">ShK domain-containing protein</fullName>
    </submittedName>
</protein>
<dbReference type="SMART" id="SM00254">
    <property type="entry name" value="ShKT"/>
    <property type="match status" value="2"/>
</dbReference>
<organism evidence="1 2">
    <name type="scientific">Pristionchus pacificus</name>
    <name type="common">Parasitic nematode worm</name>
    <dbReference type="NCBI Taxonomy" id="54126"/>
    <lineage>
        <taxon>Eukaryota</taxon>
        <taxon>Metazoa</taxon>
        <taxon>Ecdysozoa</taxon>
        <taxon>Nematoda</taxon>
        <taxon>Chromadorea</taxon>
        <taxon>Rhabditida</taxon>
        <taxon>Rhabditina</taxon>
        <taxon>Diplogasteromorpha</taxon>
        <taxon>Diplogasteroidea</taxon>
        <taxon>Neodiplogasteridae</taxon>
        <taxon>Pristionchus</taxon>
    </lineage>
</organism>
<accession>A0A8R1UWS5</accession>